<dbReference type="Proteomes" id="UP001179121">
    <property type="component" value="Chromosome"/>
</dbReference>
<dbReference type="InterPro" id="IPR036388">
    <property type="entry name" value="WH-like_DNA-bd_sf"/>
</dbReference>
<dbReference type="RefSeq" id="WP_289267272.1">
    <property type="nucleotide sequence ID" value="NZ_OX365700.1"/>
</dbReference>
<dbReference type="InterPro" id="IPR013324">
    <property type="entry name" value="RNA_pol_sigma_r3/r4-like"/>
</dbReference>
<evidence type="ECO:0000256" key="1">
    <source>
        <dbReference type="ARBA" id="ARBA00010641"/>
    </source>
</evidence>
<dbReference type="GO" id="GO:0006352">
    <property type="term" value="P:DNA-templated transcription initiation"/>
    <property type="evidence" value="ECO:0007669"/>
    <property type="project" value="InterPro"/>
</dbReference>
<evidence type="ECO:0000256" key="4">
    <source>
        <dbReference type="ARBA" id="ARBA00023163"/>
    </source>
</evidence>
<dbReference type="GO" id="GO:0003677">
    <property type="term" value="F:DNA binding"/>
    <property type="evidence" value="ECO:0007669"/>
    <property type="project" value="InterPro"/>
</dbReference>
<keyword evidence="2" id="KW-0805">Transcription regulation</keyword>
<dbReference type="KEGG" id="nti:DNFV4_00705"/>
<keyword evidence="3" id="KW-0731">Sigma factor</keyword>
<organism evidence="7 8">
    <name type="scientific">Nitrospira tepida</name>
    <dbReference type="NCBI Taxonomy" id="2973512"/>
    <lineage>
        <taxon>Bacteria</taxon>
        <taxon>Pseudomonadati</taxon>
        <taxon>Nitrospirota</taxon>
        <taxon>Nitrospiria</taxon>
        <taxon>Nitrospirales</taxon>
        <taxon>Nitrospiraceae</taxon>
        <taxon>Nitrospira</taxon>
    </lineage>
</organism>
<dbReference type="PANTHER" id="PTHR43133">
    <property type="entry name" value="RNA POLYMERASE ECF-TYPE SIGMA FACTO"/>
    <property type="match status" value="1"/>
</dbReference>
<evidence type="ECO:0000259" key="5">
    <source>
        <dbReference type="Pfam" id="PF04542"/>
    </source>
</evidence>
<proteinExistence type="inferred from homology"/>
<dbReference type="GO" id="GO:0016987">
    <property type="term" value="F:sigma factor activity"/>
    <property type="evidence" value="ECO:0007669"/>
    <property type="project" value="UniProtKB-KW"/>
</dbReference>
<keyword evidence="8" id="KW-1185">Reference proteome</keyword>
<dbReference type="InterPro" id="IPR014284">
    <property type="entry name" value="RNA_pol_sigma-70_dom"/>
</dbReference>
<dbReference type="Pfam" id="PF04542">
    <property type="entry name" value="Sigma70_r2"/>
    <property type="match status" value="1"/>
</dbReference>
<dbReference type="GO" id="GO:0000428">
    <property type="term" value="C:DNA-directed RNA polymerase complex"/>
    <property type="evidence" value="ECO:0007669"/>
    <property type="project" value="UniProtKB-KW"/>
</dbReference>
<accession>A0AA86T4L8</accession>
<feature type="domain" description="RNA polymerase sigma-70 region 2" evidence="5">
    <location>
        <begin position="12"/>
        <end position="76"/>
    </location>
</feature>
<dbReference type="SUPFAM" id="SSF88946">
    <property type="entry name" value="Sigma2 domain of RNA polymerase sigma factors"/>
    <property type="match status" value="1"/>
</dbReference>
<evidence type="ECO:0000256" key="3">
    <source>
        <dbReference type="ARBA" id="ARBA00023082"/>
    </source>
</evidence>
<dbReference type="Pfam" id="PF08281">
    <property type="entry name" value="Sigma70_r4_2"/>
    <property type="match status" value="1"/>
</dbReference>
<dbReference type="InterPro" id="IPR013325">
    <property type="entry name" value="RNA_pol_sigma_r2"/>
</dbReference>
<comment type="similarity">
    <text evidence="1">Belongs to the sigma-70 factor family. ECF subfamily.</text>
</comment>
<feature type="domain" description="RNA polymerase sigma factor 70 region 4 type 2" evidence="6">
    <location>
        <begin position="110"/>
        <end position="161"/>
    </location>
</feature>
<dbReference type="AlphaFoldDB" id="A0AA86T4L8"/>
<evidence type="ECO:0000256" key="2">
    <source>
        <dbReference type="ARBA" id="ARBA00023015"/>
    </source>
</evidence>
<protein>
    <submittedName>
        <fullName evidence="7">DNA-directed RNA polymerase sigma-70 factor</fullName>
    </submittedName>
</protein>
<dbReference type="InterPro" id="IPR007627">
    <property type="entry name" value="RNA_pol_sigma70_r2"/>
</dbReference>
<keyword evidence="4" id="KW-0804">Transcription</keyword>
<dbReference type="EMBL" id="OX365700">
    <property type="protein sequence ID" value="CAI4030277.1"/>
    <property type="molecule type" value="Genomic_DNA"/>
</dbReference>
<dbReference type="SUPFAM" id="SSF88659">
    <property type="entry name" value="Sigma3 and sigma4 domains of RNA polymerase sigma factors"/>
    <property type="match status" value="1"/>
</dbReference>
<keyword evidence="7" id="KW-0240">DNA-directed RNA polymerase</keyword>
<dbReference type="NCBIfam" id="TIGR02937">
    <property type="entry name" value="sigma70-ECF"/>
    <property type="match status" value="1"/>
</dbReference>
<dbReference type="InterPro" id="IPR039425">
    <property type="entry name" value="RNA_pol_sigma-70-like"/>
</dbReference>
<dbReference type="PANTHER" id="PTHR43133:SF63">
    <property type="entry name" value="RNA POLYMERASE SIGMA FACTOR FECI-RELATED"/>
    <property type="match status" value="1"/>
</dbReference>
<dbReference type="InterPro" id="IPR013249">
    <property type="entry name" value="RNA_pol_sigma70_r4_t2"/>
</dbReference>
<sequence>MNLTYRDIEQLFCRHRRELARSLYKIVRCEETAADLCQETYLRLINLAKHTAVAYPRALLHRTARNLAIDHLRKRQLHASYEAVDAVTDEVPSPMPSADDAIDARQRYLLLRRAVATLAPKCRTVFLLHKAEHLSYAQIAARLNISTSAVEKHMSKALALCRDALEREGR</sequence>
<dbReference type="Gene3D" id="1.10.10.10">
    <property type="entry name" value="Winged helix-like DNA-binding domain superfamily/Winged helix DNA-binding domain"/>
    <property type="match status" value="1"/>
</dbReference>
<name>A0AA86T4L8_9BACT</name>
<reference evidence="7" key="1">
    <citation type="submission" date="2022-10" db="EMBL/GenBank/DDBJ databases">
        <authorList>
            <person name="Koch H."/>
        </authorList>
    </citation>
    <scope>NUCLEOTIDE SEQUENCE</scope>
    <source>
        <strain evidence="7">DNF</strain>
    </source>
</reference>
<gene>
    <name evidence="7" type="ORF">DNFV4_00705</name>
</gene>
<dbReference type="Gene3D" id="1.10.1740.10">
    <property type="match status" value="1"/>
</dbReference>
<evidence type="ECO:0000259" key="6">
    <source>
        <dbReference type="Pfam" id="PF08281"/>
    </source>
</evidence>
<evidence type="ECO:0000313" key="8">
    <source>
        <dbReference type="Proteomes" id="UP001179121"/>
    </source>
</evidence>
<evidence type="ECO:0000313" key="7">
    <source>
        <dbReference type="EMBL" id="CAI4030277.1"/>
    </source>
</evidence>